<feature type="signal peptide" evidence="4">
    <location>
        <begin position="1"/>
        <end position="24"/>
    </location>
</feature>
<comment type="similarity">
    <text evidence="1">Belongs to the CsgA/CsgB family.</text>
</comment>
<dbReference type="RefSeq" id="WP_076744931.1">
    <property type="nucleotide sequence ID" value="NZ_MPSB01000009.1"/>
</dbReference>
<feature type="compositionally biased region" description="Low complexity" evidence="3">
    <location>
        <begin position="46"/>
        <end position="59"/>
    </location>
</feature>
<proteinExistence type="inferred from homology"/>
<sequence length="246" mass="25223">MRRLLLAACLAGTSLAVVPTAALAATDKETPGTPCTPGGGAAVGNPCNGNNGNPSPEGNAGEKVRYDKRPDRFAVIRGGGGGAFIHQIGEGNRAAIIQSHNAQYARIDQNGQRNTASATQSGLGAHYARVTQEGPDNLATLVQSAEGAQVAYLTQNGASNVMNVTQNGGGLISGVEALQIGDRNTMSLTQNGENNMARLTQNGSDSAMTAVQNGNNQLTWTQTGVGLSDLQITQPAGQALLVTQTR</sequence>
<keyword evidence="2 4" id="KW-0732">Signal</keyword>
<dbReference type="InterPro" id="IPR009742">
    <property type="entry name" value="Curlin_rpt"/>
</dbReference>
<dbReference type="GO" id="GO:0007155">
    <property type="term" value="P:cell adhesion"/>
    <property type="evidence" value="ECO:0007669"/>
    <property type="project" value="InterPro"/>
</dbReference>
<dbReference type="EMBL" id="MPSB01000009">
    <property type="protein sequence ID" value="ONF95721.1"/>
    <property type="molecule type" value="Genomic_DNA"/>
</dbReference>
<keyword evidence="6" id="KW-1185">Reference proteome</keyword>
<evidence type="ECO:0000256" key="2">
    <source>
        <dbReference type="ARBA" id="ARBA00022729"/>
    </source>
</evidence>
<dbReference type="STRING" id="1915074.SPHI_21590"/>
<dbReference type="GO" id="GO:0009289">
    <property type="term" value="C:pilus"/>
    <property type="evidence" value="ECO:0007669"/>
    <property type="project" value="InterPro"/>
</dbReference>
<evidence type="ECO:0000256" key="4">
    <source>
        <dbReference type="SAM" id="SignalP"/>
    </source>
</evidence>
<feature type="region of interest" description="Disordered" evidence="3">
    <location>
        <begin position="46"/>
        <end position="66"/>
    </location>
</feature>
<evidence type="ECO:0000256" key="1">
    <source>
        <dbReference type="ARBA" id="ARBA00009766"/>
    </source>
</evidence>
<gene>
    <name evidence="5" type="ORF">SPHI_21590</name>
</gene>
<evidence type="ECO:0000313" key="5">
    <source>
        <dbReference type="EMBL" id="ONF95721.1"/>
    </source>
</evidence>
<evidence type="ECO:0000313" key="6">
    <source>
        <dbReference type="Proteomes" id="UP000188729"/>
    </source>
</evidence>
<feature type="chain" id="PRO_5012798742" evidence="4">
    <location>
        <begin position="25"/>
        <end position="246"/>
    </location>
</feature>
<name>A0A1V2ESS4_9SPHN</name>
<evidence type="ECO:0000256" key="3">
    <source>
        <dbReference type="SAM" id="MobiDB-lite"/>
    </source>
</evidence>
<accession>A0A1V2ESS4</accession>
<reference evidence="5 6" key="1">
    <citation type="submission" date="2016-11" db="EMBL/GenBank/DDBJ databases">
        <title>Genome sequence of Sphingomonas jeddahensis G39.</title>
        <authorList>
            <person name="Poehlein A."/>
            <person name="Wuebbeler J.H."/>
            <person name="Steinbuechel A."/>
            <person name="Daniel R."/>
        </authorList>
    </citation>
    <scope>NUCLEOTIDE SEQUENCE [LARGE SCALE GENOMIC DNA]</scope>
    <source>
        <strain evidence="5 6">G39</strain>
    </source>
</reference>
<dbReference type="Pfam" id="PF07012">
    <property type="entry name" value="Curlin_rpt"/>
    <property type="match status" value="1"/>
</dbReference>
<dbReference type="OrthoDB" id="7594709at2"/>
<dbReference type="AlphaFoldDB" id="A0A1V2ESS4"/>
<organism evidence="5 6">
    <name type="scientific">Sphingomonas jeddahensis</name>
    <dbReference type="NCBI Taxonomy" id="1915074"/>
    <lineage>
        <taxon>Bacteria</taxon>
        <taxon>Pseudomonadati</taxon>
        <taxon>Pseudomonadota</taxon>
        <taxon>Alphaproteobacteria</taxon>
        <taxon>Sphingomonadales</taxon>
        <taxon>Sphingomonadaceae</taxon>
        <taxon>Sphingomonas</taxon>
    </lineage>
</organism>
<protein>
    <submittedName>
        <fullName evidence="5">Curlin minor subunit CsgB</fullName>
    </submittedName>
</protein>
<dbReference type="Proteomes" id="UP000188729">
    <property type="component" value="Unassembled WGS sequence"/>
</dbReference>
<comment type="caution">
    <text evidence="5">The sequence shown here is derived from an EMBL/GenBank/DDBJ whole genome shotgun (WGS) entry which is preliminary data.</text>
</comment>